<sequence>MADRRGDVMECLSQAQKDHFEEHGYLLVENQIPADWLQKIRDEITRFEAEAATMTASNDRLDLEDSHTPEAPRLRRIKLPHTISEVMRDLMYSDHVLAPARDLIGPNLRLHTTKLNMKSAGYGAAVEWHQDYAFYPHTNDDILAIGICIDDMAPENGPLMVYPGSHKGPVYDHHVDGVFAGAMLPQENGLNPDDAVQLTGPAGSISIHHGRIVHGSALNTSDRARRILFYEMMAADAFPIMGSMTKWAGIEDYNTRMLCGEPTLTPRLKDIPIRIPQPQPDVPISIYEIQKGLKKRAFDTIPQKEQDT</sequence>
<dbReference type="SUPFAM" id="SSF51197">
    <property type="entry name" value="Clavaminate synthase-like"/>
    <property type="match status" value="1"/>
</dbReference>
<dbReference type="Proteomes" id="UP001627408">
    <property type="component" value="Unassembled WGS sequence"/>
</dbReference>
<keyword evidence="1" id="KW-0560">Oxidoreductase</keyword>
<protein>
    <submittedName>
        <fullName evidence="1">Phytanoyl-CoA dioxygenase family protein</fullName>
    </submittedName>
</protein>
<comment type="caution">
    <text evidence="1">The sequence shown here is derived from an EMBL/GenBank/DDBJ whole genome shotgun (WGS) entry which is preliminary data.</text>
</comment>
<dbReference type="EMBL" id="JBHDIY010000002">
    <property type="protein sequence ID" value="MFL4469546.1"/>
    <property type="molecule type" value="Genomic_DNA"/>
</dbReference>
<accession>A0ABW8UR19</accession>
<evidence type="ECO:0000313" key="1">
    <source>
        <dbReference type="EMBL" id="MFL4469546.1"/>
    </source>
</evidence>
<reference evidence="1 2" key="1">
    <citation type="submission" date="2024-08" db="EMBL/GenBank/DDBJ databases">
        <title>Tateyamaria sp. nov., isolated from marine algae.</title>
        <authorList>
            <person name="Choi B.J."/>
            <person name="Kim J.M."/>
            <person name="Lee J.K."/>
            <person name="Choi D.G."/>
            <person name="Bayburt H."/>
            <person name="Baek J.H."/>
            <person name="Han D.M."/>
            <person name="Jeon C.O."/>
        </authorList>
    </citation>
    <scope>NUCLEOTIDE SEQUENCE [LARGE SCALE GENOMIC DNA]</scope>
    <source>
        <strain evidence="1 2">KMU-156</strain>
    </source>
</reference>
<keyword evidence="2" id="KW-1185">Reference proteome</keyword>
<dbReference type="InterPro" id="IPR008775">
    <property type="entry name" value="Phytyl_CoA_dOase-like"/>
</dbReference>
<keyword evidence="1" id="KW-0223">Dioxygenase</keyword>
<evidence type="ECO:0000313" key="2">
    <source>
        <dbReference type="Proteomes" id="UP001627408"/>
    </source>
</evidence>
<proteinExistence type="predicted"/>
<dbReference type="Pfam" id="PF05721">
    <property type="entry name" value="PhyH"/>
    <property type="match status" value="1"/>
</dbReference>
<dbReference type="Gene3D" id="2.60.120.620">
    <property type="entry name" value="q2cbj1_9rhob like domain"/>
    <property type="match status" value="1"/>
</dbReference>
<organism evidence="1 2">
    <name type="scientific">Tateyamaria armeniaca</name>
    <dbReference type="NCBI Taxonomy" id="2518930"/>
    <lineage>
        <taxon>Bacteria</taxon>
        <taxon>Pseudomonadati</taxon>
        <taxon>Pseudomonadota</taxon>
        <taxon>Alphaproteobacteria</taxon>
        <taxon>Rhodobacterales</taxon>
        <taxon>Roseobacteraceae</taxon>
        <taxon>Tateyamaria</taxon>
    </lineage>
</organism>
<dbReference type="RefSeq" id="WP_407591401.1">
    <property type="nucleotide sequence ID" value="NZ_JBHDIY010000002.1"/>
</dbReference>
<dbReference type="PANTHER" id="PTHR20883">
    <property type="entry name" value="PHYTANOYL-COA DIOXYGENASE DOMAIN CONTAINING 1"/>
    <property type="match status" value="1"/>
</dbReference>
<gene>
    <name evidence="1" type="ORF">ACERZ8_06570</name>
</gene>
<dbReference type="GO" id="GO:0051213">
    <property type="term" value="F:dioxygenase activity"/>
    <property type="evidence" value="ECO:0007669"/>
    <property type="project" value="UniProtKB-KW"/>
</dbReference>
<name>A0ABW8UR19_9RHOB</name>
<dbReference type="PANTHER" id="PTHR20883:SF46">
    <property type="entry name" value="PHYTANOYL-COA HYDROXYLASE"/>
    <property type="match status" value="1"/>
</dbReference>